<dbReference type="Pfam" id="PF21349">
    <property type="entry name" value="RUBY_RBDX"/>
    <property type="match status" value="1"/>
</dbReference>
<dbReference type="InterPro" id="IPR048574">
    <property type="entry name" value="RUBY_RBDX"/>
</dbReference>
<evidence type="ECO:0000313" key="3">
    <source>
        <dbReference type="EMBL" id="HHX99480.1"/>
    </source>
</evidence>
<protein>
    <recommendedName>
        <fullName evidence="2">Rubredoxin-like domain-containing protein</fullName>
    </recommendedName>
</protein>
<dbReference type="SUPFAM" id="SSF57802">
    <property type="entry name" value="Rubredoxin-like"/>
    <property type="match status" value="1"/>
</dbReference>
<dbReference type="Gene3D" id="2.20.28.10">
    <property type="match status" value="1"/>
</dbReference>
<dbReference type="GO" id="GO:0005506">
    <property type="term" value="F:iron ion binding"/>
    <property type="evidence" value="ECO:0007669"/>
    <property type="project" value="InterPro"/>
</dbReference>
<dbReference type="EMBL" id="DUTP01000003">
    <property type="protein sequence ID" value="HHX99480.1"/>
    <property type="molecule type" value="Genomic_DNA"/>
</dbReference>
<feature type="region of interest" description="Disordered" evidence="1">
    <location>
        <begin position="1"/>
        <end position="35"/>
    </location>
</feature>
<dbReference type="AlphaFoldDB" id="A0A832R941"/>
<evidence type="ECO:0000259" key="2">
    <source>
        <dbReference type="PROSITE" id="PS50903"/>
    </source>
</evidence>
<dbReference type="InterPro" id="IPR024934">
    <property type="entry name" value="Rubredoxin-like_dom"/>
</dbReference>
<dbReference type="Proteomes" id="UP000576550">
    <property type="component" value="Unassembled WGS sequence"/>
</dbReference>
<sequence length="80" mass="9343">MADMLNNQKIQNTQANQNSVPTDIPMEFNKQNPNEQREDLDVIWSRWRCMVCGYVYEGMLQIKECPKCGNSNPDKFDDVD</sequence>
<evidence type="ECO:0000313" key="4">
    <source>
        <dbReference type="Proteomes" id="UP000576550"/>
    </source>
</evidence>
<feature type="domain" description="Rubredoxin-like" evidence="2">
    <location>
        <begin position="44"/>
        <end position="79"/>
    </location>
</feature>
<gene>
    <name evidence="3" type="ORF">GX533_02265</name>
</gene>
<organism evidence="3 4">
    <name type="scientific">Candidatus Dojkabacteria bacterium</name>
    <dbReference type="NCBI Taxonomy" id="2099670"/>
    <lineage>
        <taxon>Bacteria</taxon>
        <taxon>Candidatus Dojkabacteria</taxon>
    </lineage>
</organism>
<reference evidence="3 4" key="1">
    <citation type="journal article" date="2020" name="Biotechnol. Biofuels">
        <title>New insights from the biogas microbiome by comprehensive genome-resolved metagenomics of nearly 1600 species originating from multiple anaerobic digesters.</title>
        <authorList>
            <person name="Campanaro S."/>
            <person name="Treu L."/>
            <person name="Rodriguez-R L.M."/>
            <person name="Kovalovszki A."/>
            <person name="Ziels R.M."/>
            <person name="Maus I."/>
            <person name="Zhu X."/>
            <person name="Kougias P.G."/>
            <person name="Basile A."/>
            <person name="Luo G."/>
            <person name="Schluter A."/>
            <person name="Konstantinidis K.T."/>
            <person name="Angelidaki I."/>
        </authorList>
    </citation>
    <scope>NUCLEOTIDE SEQUENCE [LARGE SCALE GENOMIC DNA]</scope>
    <source>
        <strain evidence="3">AS05jafATM_89</strain>
    </source>
</reference>
<name>A0A832R941_9BACT</name>
<dbReference type="PROSITE" id="PS50903">
    <property type="entry name" value="RUBREDOXIN_LIKE"/>
    <property type="match status" value="1"/>
</dbReference>
<accession>A0A832R941</accession>
<comment type="caution">
    <text evidence="3">The sequence shown here is derived from an EMBL/GenBank/DDBJ whole genome shotgun (WGS) entry which is preliminary data.</text>
</comment>
<proteinExistence type="predicted"/>
<evidence type="ECO:0000256" key="1">
    <source>
        <dbReference type="SAM" id="MobiDB-lite"/>
    </source>
</evidence>
<feature type="compositionally biased region" description="Polar residues" evidence="1">
    <location>
        <begin position="1"/>
        <end position="21"/>
    </location>
</feature>